<evidence type="ECO:0000256" key="6">
    <source>
        <dbReference type="ARBA" id="ARBA00022475"/>
    </source>
</evidence>
<dbReference type="PANTHER" id="PTHR23513">
    <property type="entry name" value="INTEGRAL MEMBRANE EFFLUX PROTEIN-RELATED"/>
    <property type="match status" value="1"/>
</dbReference>
<keyword evidence="21" id="KW-1185">Reference proteome</keyword>
<dbReference type="GO" id="GO:0006235">
    <property type="term" value="P:dTTP biosynthetic process"/>
    <property type="evidence" value="ECO:0007669"/>
    <property type="project" value="UniProtKB-UniRule"/>
</dbReference>
<dbReference type="InterPro" id="IPR018094">
    <property type="entry name" value="Thymidylate_kinase"/>
</dbReference>
<feature type="domain" description="Thymidylate kinase-like" evidence="19">
    <location>
        <begin position="486"/>
        <end position="675"/>
    </location>
</feature>
<evidence type="ECO:0000313" key="21">
    <source>
        <dbReference type="Proteomes" id="UP000521922"/>
    </source>
</evidence>
<sequence>MTPPAAAPTPTPEAAAPDHDVRTLLREHPDFRRMWLSLMLSSFGDWLGMLAKLGTAASLTLGDSTRTSVAVSTVFVLQLAPAALLGPLAGALADRLDRRLTMVVGDVLRFALFASIPLVGNLTWLFVATLLIELVTLFWGPAKDATVPNLVPANRLEAANQVSLVATYGSAPVAGLAFILLTLLTGVLDNVLPFLAGGQSDLAMYVNALTFLVAAAVIWRLDIPPRRAAPREGGLAPTLGRDIVEGWRFVGRTPLLRGLVLGMLTAFAAGGVVLGLGRAFVTSLGAGDPGYGVVVMAVFAGVALGVWQGPRWLSGFSRRRTFGLALSLAGVSLVLVALVGDIVVAALFVVALGLFTGLAYVSAYTLLGLEVDDDVRGRTFSFVGSSTRVVVIAVVLVAPWVANALGDRTFAPSPHWSVTYAGSALTMVLAGVVTTAAGVVAFRQMDDRPGTSLRADLVRAWKQRGEPAAPAGEPAVRGGGGFFLALEGGDGSGKTTQARLLAAWLEELGHEAVVTREPGGTATGRDVRALLLEHRDGPPLSPRAEALLFAADRAQHVAEVVRPGLRRGAVVLTDRYVDSSLAYQGAGRDLPASEVETLSRWATQGLLPDLTVVLDVDPTTAAQRRAGRAAEDRVEAEPGAFHARVREQFLLLAARAPERYLVLDATTSPEVVQAKLREHLAPLLPVPTATRAAAR</sequence>
<comment type="caution">
    <text evidence="20">The sequence shown here is derived from an EMBL/GenBank/DDBJ whole genome shotgun (WGS) entry which is preliminary data.</text>
</comment>
<keyword evidence="14 18" id="KW-0472">Membrane</keyword>
<evidence type="ECO:0000256" key="10">
    <source>
        <dbReference type="ARBA" id="ARBA00022741"/>
    </source>
</evidence>
<evidence type="ECO:0000256" key="3">
    <source>
        <dbReference type="ARBA" id="ARBA00012980"/>
    </source>
</evidence>
<feature type="transmembrane region" description="Helical" evidence="18">
    <location>
        <begin position="255"/>
        <end position="277"/>
    </location>
</feature>
<evidence type="ECO:0000256" key="14">
    <source>
        <dbReference type="ARBA" id="ARBA00023136"/>
    </source>
</evidence>
<evidence type="ECO:0000256" key="7">
    <source>
        <dbReference type="ARBA" id="ARBA00022679"/>
    </source>
</evidence>
<feature type="transmembrane region" description="Helical" evidence="18">
    <location>
        <begin position="420"/>
        <end position="442"/>
    </location>
</feature>
<dbReference type="InterPro" id="IPR018095">
    <property type="entry name" value="Thymidylate_kin_CS"/>
</dbReference>
<dbReference type="EC" id="2.7.4.9" evidence="3 17"/>
<dbReference type="GO" id="GO:0005524">
    <property type="term" value="F:ATP binding"/>
    <property type="evidence" value="ECO:0007669"/>
    <property type="project" value="UniProtKB-UniRule"/>
</dbReference>
<keyword evidence="10 17" id="KW-0547">Nucleotide-binding</keyword>
<evidence type="ECO:0000256" key="17">
    <source>
        <dbReference type="HAMAP-Rule" id="MF_00165"/>
    </source>
</evidence>
<keyword evidence="11 17" id="KW-0418">Kinase</keyword>
<dbReference type="FunFam" id="3.40.50.300:FF:000225">
    <property type="entry name" value="Thymidylate kinase"/>
    <property type="match status" value="1"/>
</dbReference>
<evidence type="ECO:0000256" key="12">
    <source>
        <dbReference type="ARBA" id="ARBA00022840"/>
    </source>
</evidence>
<evidence type="ECO:0000256" key="11">
    <source>
        <dbReference type="ARBA" id="ARBA00022777"/>
    </source>
</evidence>
<feature type="transmembrane region" description="Helical" evidence="18">
    <location>
        <begin position="379"/>
        <end position="400"/>
    </location>
</feature>
<keyword evidence="12 17" id="KW-0067">ATP-binding</keyword>
<evidence type="ECO:0000256" key="9">
    <source>
        <dbReference type="ARBA" id="ARBA00022727"/>
    </source>
</evidence>
<evidence type="ECO:0000313" key="20">
    <source>
        <dbReference type="EMBL" id="NYD22212.1"/>
    </source>
</evidence>
<dbReference type="InterPro" id="IPR036259">
    <property type="entry name" value="MFS_trans_sf"/>
</dbReference>
<dbReference type="GO" id="GO:0005886">
    <property type="term" value="C:plasma membrane"/>
    <property type="evidence" value="ECO:0007669"/>
    <property type="project" value="UniProtKB-SubCell"/>
</dbReference>
<dbReference type="InterPro" id="IPR010290">
    <property type="entry name" value="TM_effector"/>
</dbReference>
<dbReference type="SUPFAM" id="SSF52540">
    <property type="entry name" value="P-loop containing nucleoside triphosphate hydrolases"/>
    <property type="match status" value="1"/>
</dbReference>
<organism evidence="20 21">
    <name type="scientific">Kineococcus aurantiacus</name>
    <dbReference type="NCBI Taxonomy" id="37633"/>
    <lineage>
        <taxon>Bacteria</taxon>
        <taxon>Bacillati</taxon>
        <taxon>Actinomycetota</taxon>
        <taxon>Actinomycetes</taxon>
        <taxon>Kineosporiales</taxon>
        <taxon>Kineosporiaceae</taxon>
        <taxon>Kineococcus</taxon>
    </lineage>
</organism>
<dbReference type="PROSITE" id="PS01331">
    <property type="entry name" value="THYMIDYLATE_KINASE"/>
    <property type="match status" value="1"/>
</dbReference>
<feature type="transmembrane region" description="Helical" evidence="18">
    <location>
        <begin position="345"/>
        <end position="367"/>
    </location>
</feature>
<dbReference type="GO" id="GO:0006233">
    <property type="term" value="P:dTDP biosynthetic process"/>
    <property type="evidence" value="ECO:0007669"/>
    <property type="project" value="InterPro"/>
</dbReference>
<dbReference type="RefSeq" id="WP_343077912.1">
    <property type="nucleotide sequence ID" value="NZ_BAAAGN010000005.1"/>
</dbReference>
<gene>
    <name evidence="17" type="primary">tmk</name>
    <name evidence="20" type="ORF">BJ968_001752</name>
</gene>
<dbReference type="HAMAP" id="MF_00165">
    <property type="entry name" value="Thymidylate_kinase"/>
    <property type="match status" value="1"/>
</dbReference>
<dbReference type="Proteomes" id="UP000521922">
    <property type="component" value="Unassembled WGS sequence"/>
</dbReference>
<evidence type="ECO:0000256" key="16">
    <source>
        <dbReference type="ARBA" id="ARBA00057735"/>
    </source>
</evidence>
<keyword evidence="9 17" id="KW-0545">Nucleotide biosynthesis</keyword>
<feature type="transmembrane region" description="Helical" evidence="18">
    <location>
        <begin position="162"/>
        <end position="182"/>
    </location>
</feature>
<comment type="subcellular location">
    <subcellularLocation>
        <location evidence="1">Cell membrane</location>
        <topology evidence="1">Multi-pass membrane protein</topology>
    </subcellularLocation>
</comment>
<evidence type="ECO:0000256" key="13">
    <source>
        <dbReference type="ARBA" id="ARBA00022989"/>
    </source>
</evidence>
<dbReference type="AlphaFoldDB" id="A0A7Y9DKE3"/>
<proteinExistence type="inferred from homology"/>
<dbReference type="Pfam" id="PF05977">
    <property type="entry name" value="MFS_3"/>
    <property type="match status" value="1"/>
</dbReference>
<dbReference type="CDD" id="cd06173">
    <property type="entry name" value="MFS_MefA_like"/>
    <property type="match status" value="1"/>
</dbReference>
<keyword evidence="8 18" id="KW-0812">Transmembrane</keyword>
<dbReference type="Gene3D" id="1.20.1250.20">
    <property type="entry name" value="MFS general substrate transporter like domains"/>
    <property type="match status" value="1"/>
</dbReference>
<evidence type="ECO:0000256" key="2">
    <source>
        <dbReference type="ARBA" id="ARBA00009776"/>
    </source>
</evidence>
<feature type="transmembrane region" description="Helical" evidence="18">
    <location>
        <begin position="202"/>
        <end position="221"/>
    </location>
</feature>
<evidence type="ECO:0000259" key="19">
    <source>
        <dbReference type="Pfam" id="PF02223"/>
    </source>
</evidence>
<keyword evidence="13 18" id="KW-1133">Transmembrane helix</keyword>
<dbReference type="SUPFAM" id="SSF103473">
    <property type="entry name" value="MFS general substrate transporter"/>
    <property type="match status" value="1"/>
</dbReference>
<dbReference type="GO" id="GO:0004798">
    <property type="term" value="F:dTMP kinase activity"/>
    <property type="evidence" value="ECO:0007669"/>
    <property type="project" value="UniProtKB-UniRule"/>
</dbReference>
<keyword evidence="5" id="KW-0813">Transport</keyword>
<keyword evidence="6" id="KW-1003">Cell membrane</keyword>
<dbReference type="InterPro" id="IPR039430">
    <property type="entry name" value="Thymidylate_kin-like_dom"/>
</dbReference>
<comment type="catalytic activity">
    <reaction evidence="15 17">
        <text>dTMP + ATP = dTDP + ADP</text>
        <dbReference type="Rhea" id="RHEA:13517"/>
        <dbReference type="ChEBI" id="CHEBI:30616"/>
        <dbReference type="ChEBI" id="CHEBI:58369"/>
        <dbReference type="ChEBI" id="CHEBI:63528"/>
        <dbReference type="ChEBI" id="CHEBI:456216"/>
        <dbReference type="EC" id="2.7.4.9"/>
    </reaction>
</comment>
<dbReference type="Pfam" id="PF02223">
    <property type="entry name" value="Thymidylate_kin"/>
    <property type="match status" value="1"/>
</dbReference>
<name>A0A7Y9DKE3_9ACTN</name>
<keyword evidence="7 17" id="KW-0808">Transferase</keyword>
<evidence type="ECO:0000256" key="8">
    <source>
        <dbReference type="ARBA" id="ARBA00022692"/>
    </source>
</evidence>
<dbReference type="InterPro" id="IPR027417">
    <property type="entry name" value="P-loop_NTPase"/>
</dbReference>
<feature type="binding site" evidence="17">
    <location>
        <begin position="488"/>
        <end position="495"/>
    </location>
    <ligand>
        <name>ATP</name>
        <dbReference type="ChEBI" id="CHEBI:30616"/>
    </ligand>
</feature>
<evidence type="ECO:0000256" key="5">
    <source>
        <dbReference type="ARBA" id="ARBA00022448"/>
    </source>
</evidence>
<feature type="transmembrane region" description="Helical" evidence="18">
    <location>
        <begin position="69"/>
        <end position="93"/>
    </location>
</feature>
<accession>A0A7Y9DKE3</accession>
<dbReference type="NCBIfam" id="TIGR00041">
    <property type="entry name" value="DTMP_kinase"/>
    <property type="match status" value="1"/>
</dbReference>
<evidence type="ECO:0000256" key="4">
    <source>
        <dbReference type="ARBA" id="ARBA00017144"/>
    </source>
</evidence>
<protein>
    <recommendedName>
        <fullName evidence="4 17">Thymidylate kinase</fullName>
        <ecNumber evidence="3 17">2.7.4.9</ecNumber>
    </recommendedName>
    <alternativeName>
        <fullName evidence="17">dTMP kinase</fullName>
    </alternativeName>
</protein>
<evidence type="ECO:0000256" key="15">
    <source>
        <dbReference type="ARBA" id="ARBA00048743"/>
    </source>
</evidence>
<feature type="transmembrane region" description="Helical" evidence="18">
    <location>
        <begin position="35"/>
        <end position="57"/>
    </location>
</feature>
<dbReference type="CDD" id="cd01672">
    <property type="entry name" value="TMPK"/>
    <property type="match status" value="1"/>
</dbReference>
<feature type="transmembrane region" description="Helical" evidence="18">
    <location>
        <begin position="289"/>
        <end position="309"/>
    </location>
</feature>
<reference evidence="20 21" key="1">
    <citation type="submission" date="2020-07" db="EMBL/GenBank/DDBJ databases">
        <title>Sequencing the genomes of 1000 actinobacteria strains.</title>
        <authorList>
            <person name="Klenk H.-P."/>
        </authorList>
    </citation>
    <scope>NUCLEOTIDE SEQUENCE [LARGE SCALE GENOMIC DNA]</scope>
    <source>
        <strain evidence="20 21">DSM 7487</strain>
    </source>
</reference>
<feature type="transmembrane region" description="Helical" evidence="18">
    <location>
        <begin position="321"/>
        <end position="339"/>
    </location>
</feature>
<dbReference type="EMBL" id="JACCBB010000001">
    <property type="protein sequence ID" value="NYD22212.1"/>
    <property type="molecule type" value="Genomic_DNA"/>
</dbReference>
<comment type="function">
    <text evidence="16 17">Phosphorylation of dTMP to form dTDP in both de novo and salvage pathways of dTTP synthesis.</text>
</comment>
<comment type="similarity">
    <text evidence="2 17">Belongs to the thymidylate kinase family.</text>
</comment>
<evidence type="ECO:0000256" key="1">
    <source>
        <dbReference type="ARBA" id="ARBA00004651"/>
    </source>
</evidence>
<dbReference type="Gene3D" id="3.40.50.300">
    <property type="entry name" value="P-loop containing nucleotide triphosphate hydrolases"/>
    <property type="match status" value="1"/>
</dbReference>
<evidence type="ECO:0000256" key="18">
    <source>
        <dbReference type="SAM" id="Phobius"/>
    </source>
</evidence>
<dbReference type="PANTHER" id="PTHR23513:SF17">
    <property type="entry name" value="MEMBRANE PROTEIN"/>
    <property type="match status" value="1"/>
</dbReference>